<evidence type="ECO:0000256" key="2">
    <source>
        <dbReference type="SAM" id="Phobius"/>
    </source>
</evidence>
<feature type="coiled-coil region" evidence="1">
    <location>
        <begin position="208"/>
        <end position="235"/>
    </location>
</feature>
<keyword evidence="4" id="KW-1185">Reference proteome</keyword>
<dbReference type="Proteomes" id="UP000504882">
    <property type="component" value="Unassembled WGS sequence"/>
</dbReference>
<keyword evidence="1" id="KW-0175">Coiled coil</keyword>
<accession>A0ABY2E172</accession>
<dbReference type="EMBL" id="SMNA01000007">
    <property type="protein sequence ID" value="TDE91544.1"/>
    <property type="molecule type" value="Genomic_DNA"/>
</dbReference>
<sequence>MARLKRWIHRTWILQPRIALTLRAALAAGLAWTIVSLLPLAAAAQYPYYAPFGAVIATTFTVSSSVRESVQAVAAIALGGLTAGLVDMVFGTTTLLTIVLVVAAGVALAGLRPLGSMGGWVPTAGIFTLIIGHGETAFAGSYAGLTLLGACVGVGVNALFPPLPVGPASRSIRATREAVAGQLRDLAEALETTTFPSMADWEHQHRGMDRARLTMREAIAQAQEARRANRRARRHSDDIDALVVEADALERLTFVVADLSDLILRDHLAPGPEGRPTRLPADLRAPIVHSIRLLAGALSLGDVSALREELAAVDDQLATLVSTASERSGGPDDLVLNSVLLALRRGLDTFAAQVPSS</sequence>
<name>A0ABY2E172_9MICO</name>
<keyword evidence="2" id="KW-0812">Transmembrane</keyword>
<feature type="transmembrane region" description="Helical" evidence="2">
    <location>
        <begin position="139"/>
        <end position="160"/>
    </location>
</feature>
<organism evidence="3 4">
    <name type="scientific">Occultella glacieicola</name>
    <dbReference type="NCBI Taxonomy" id="2518684"/>
    <lineage>
        <taxon>Bacteria</taxon>
        <taxon>Bacillati</taxon>
        <taxon>Actinomycetota</taxon>
        <taxon>Actinomycetes</taxon>
        <taxon>Micrococcales</taxon>
        <taxon>Ruaniaceae</taxon>
        <taxon>Occultella</taxon>
    </lineage>
</organism>
<evidence type="ECO:0000313" key="4">
    <source>
        <dbReference type="Proteomes" id="UP000504882"/>
    </source>
</evidence>
<keyword evidence="2" id="KW-1133">Transmembrane helix</keyword>
<feature type="transmembrane region" description="Helical" evidence="2">
    <location>
        <begin position="20"/>
        <end position="42"/>
    </location>
</feature>
<comment type="caution">
    <text evidence="3">The sequence shown here is derived from an EMBL/GenBank/DDBJ whole genome shotgun (WGS) entry which is preliminary data.</text>
</comment>
<feature type="transmembrane region" description="Helical" evidence="2">
    <location>
        <begin position="78"/>
        <end position="108"/>
    </location>
</feature>
<feature type="transmembrane region" description="Helical" evidence="2">
    <location>
        <begin position="114"/>
        <end position="132"/>
    </location>
</feature>
<gene>
    <name evidence="3" type="ORF">EXU48_15470</name>
</gene>
<evidence type="ECO:0000256" key="1">
    <source>
        <dbReference type="SAM" id="Coils"/>
    </source>
</evidence>
<reference evidence="3 4" key="1">
    <citation type="submission" date="2019-03" db="EMBL/GenBank/DDBJ databases">
        <title>Genomic features of bacteria from cold environments.</title>
        <authorList>
            <person name="Shen L."/>
        </authorList>
    </citation>
    <scope>NUCLEOTIDE SEQUENCE [LARGE SCALE GENOMIC DNA]</scope>
    <source>
        <strain evidence="4">T3246-1</strain>
    </source>
</reference>
<evidence type="ECO:0008006" key="5">
    <source>
        <dbReference type="Google" id="ProtNLM"/>
    </source>
</evidence>
<proteinExistence type="predicted"/>
<dbReference type="RefSeq" id="WP_133108578.1">
    <property type="nucleotide sequence ID" value="NZ_SMNA01000007.1"/>
</dbReference>
<protein>
    <recommendedName>
        <fullName evidence="5">FUSC family protein</fullName>
    </recommendedName>
</protein>
<keyword evidence="2" id="KW-0472">Membrane</keyword>
<evidence type="ECO:0000313" key="3">
    <source>
        <dbReference type="EMBL" id="TDE91544.1"/>
    </source>
</evidence>